<dbReference type="InterPro" id="IPR036465">
    <property type="entry name" value="vWFA_dom_sf"/>
</dbReference>
<dbReference type="Pfam" id="PF06707">
    <property type="entry name" value="DUF1194"/>
    <property type="match status" value="1"/>
</dbReference>
<dbReference type="EMBL" id="AWXZ01000017">
    <property type="protein sequence ID" value="ESR26012.1"/>
    <property type="molecule type" value="Genomic_DNA"/>
</dbReference>
<name>V4R240_9HYPH</name>
<gene>
    <name evidence="2" type="ORF">N177_1347</name>
</gene>
<feature type="chain" id="PRO_5004728321" evidence="1">
    <location>
        <begin position="27"/>
        <end position="268"/>
    </location>
</feature>
<feature type="signal peptide" evidence="1">
    <location>
        <begin position="1"/>
        <end position="26"/>
    </location>
</feature>
<dbReference type="OrthoDB" id="9792179at2"/>
<accession>V4R240</accession>
<dbReference type="AlphaFoldDB" id="V4R240"/>
<evidence type="ECO:0000313" key="3">
    <source>
        <dbReference type="Proteomes" id="UP000017819"/>
    </source>
</evidence>
<protein>
    <submittedName>
        <fullName evidence="2">VWFA-like protein with metal ion dependent adhesion motif (MIDAS)</fullName>
    </submittedName>
</protein>
<dbReference type="InterPro" id="IPR010607">
    <property type="entry name" value="DUF1194"/>
</dbReference>
<keyword evidence="3" id="KW-1185">Reference proteome</keyword>
<dbReference type="RefSeq" id="WP_023431492.1">
    <property type="nucleotide sequence ID" value="NZ_AWXZ01000017.1"/>
</dbReference>
<comment type="caution">
    <text evidence="2">The sequence shown here is derived from an EMBL/GenBank/DDBJ whole genome shotgun (WGS) entry which is preliminary data.</text>
</comment>
<dbReference type="PATRIC" id="fig|631454.5.peg.1332"/>
<dbReference type="Proteomes" id="UP000017819">
    <property type="component" value="Unassembled WGS sequence"/>
</dbReference>
<reference evidence="2 3" key="1">
    <citation type="journal article" date="2014" name="Genome Announc.">
        <title>Draft Genome Sequence of Lutibaculum baratangense Strain AMV1T, Isolated from a Mud Volcano in Andamans, India.</title>
        <authorList>
            <person name="Singh A."/>
            <person name="Sreenivas A."/>
            <person name="Sathyanarayana Reddy G."/>
            <person name="Pinnaka A.K."/>
            <person name="Shivaji S."/>
        </authorList>
    </citation>
    <scope>NUCLEOTIDE SEQUENCE [LARGE SCALE GENOMIC DNA]</scope>
    <source>
        <strain evidence="2 3">AMV1</strain>
    </source>
</reference>
<evidence type="ECO:0000313" key="2">
    <source>
        <dbReference type="EMBL" id="ESR26012.1"/>
    </source>
</evidence>
<dbReference type="eggNOG" id="COG2304">
    <property type="taxonomic scope" value="Bacteria"/>
</dbReference>
<keyword evidence="1" id="KW-0732">Signal</keyword>
<evidence type="ECO:0000256" key="1">
    <source>
        <dbReference type="SAM" id="SignalP"/>
    </source>
</evidence>
<proteinExistence type="predicted"/>
<organism evidence="2 3">
    <name type="scientific">Lutibaculum baratangense AMV1</name>
    <dbReference type="NCBI Taxonomy" id="631454"/>
    <lineage>
        <taxon>Bacteria</taxon>
        <taxon>Pseudomonadati</taxon>
        <taxon>Pseudomonadota</taxon>
        <taxon>Alphaproteobacteria</taxon>
        <taxon>Hyphomicrobiales</taxon>
        <taxon>Tepidamorphaceae</taxon>
        <taxon>Lutibaculum</taxon>
    </lineage>
</organism>
<dbReference type="SUPFAM" id="SSF53300">
    <property type="entry name" value="vWA-like"/>
    <property type="match status" value="1"/>
</dbReference>
<dbReference type="Gene3D" id="3.40.50.410">
    <property type="entry name" value="von Willebrand factor, type A domain"/>
    <property type="match status" value="1"/>
</dbReference>
<sequence>MTPRNLSLAVLLAAALSFTLPTRLPAQPAETVVDVELVIAVDISMSMDAKEQRLQREGYVAAFRDPRVINAIASGLHQRIAVAFVEWAGTATQNLVLDWTLVDGPDAAAELAARLEALPFTRARRTSISGAIGFSAGLFENSGFRGLKRVIDVSGDGPNNQGERVTAARDRAVAQGIVINGLPFLTAPASYFAYFDIADLDLYYADCVIGGPGAFIVPVRDPSEFATAIRQKLVLEIAGPLPAREAANEPRVPCDIGERIWRMRMDGP</sequence>
<dbReference type="STRING" id="631454.N177_1347"/>